<dbReference type="PANTHER" id="PTHR46082:SF11">
    <property type="entry name" value="AAA+ ATPASE DOMAIN-CONTAINING PROTEIN-RELATED"/>
    <property type="match status" value="1"/>
</dbReference>
<dbReference type="STRING" id="1182543.W9X8A1"/>
<dbReference type="GO" id="GO:0003824">
    <property type="term" value="F:catalytic activity"/>
    <property type="evidence" value="ECO:0007669"/>
    <property type="project" value="InterPro"/>
</dbReference>
<dbReference type="SMART" id="SM00028">
    <property type="entry name" value="TPR"/>
    <property type="match status" value="3"/>
</dbReference>
<dbReference type="InterPro" id="IPR035994">
    <property type="entry name" value="Nucleoside_phosphorylase_sf"/>
</dbReference>
<dbReference type="Pfam" id="PF00931">
    <property type="entry name" value="NB-ARC"/>
    <property type="match status" value="1"/>
</dbReference>
<dbReference type="OrthoDB" id="1658288at2759"/>
<dbReference type="RefSeq" id="XP_007742118.1">
    <property type="nucleotide sequence ID" value="XM_007743928.1"/>
</dbReference>
<dbReference type="PRINTS" id="PR00381">
    <property type="entry name" value="KINESINLIGHT"/>
</dbReference>
<dbReference type="Gene3D" id="3.40.50.1580">
    <property type="entry name" value="Nucleoside phosphorylase domain"/>
    <property type="match status" value="1"/>
</dbReference>
<dbReference type="Gene3D" id="3.40.50.300">
    <property type="entry name" value="P-loop containing nucleotide triphosphate hydrolases"/>
    <property type="match status" value="1"/>
</dbReference>
<dbReference type="HOGENOM" id="CLU_000288_125_3_1"/>
<gene>
    <name evidence="3" type="ORF">A1O5_03316</name>
</gene>
<dbReference type="Gene3D" id="1.25.40.10">
    <property type="entry name" value="Tetratricopeptide repeat domain"/>
    <property type="match status" value="2"/>
</dbReference>
<feature type="compositionally biased region" description="Basic and acidic residues" evidence="1">
    <location>
        <begin position="658"/>
        <end position="667"/>
    </location>
</feature>
<evidence type="ECO:0000259" key="2">
    <source>
        <dbReference type="Pfam" id="PF00931"/>
    </source>
</evidence>
<dbReference type="eggNOG" id="KOG1840">
    <property type="taxonomic scope" value="Eukaryota"/>
</dbReference>
<sequence>MKQLTYDDYTVGIICPLEVEMTALRYMLDEEHIRLPGRDGDRNRYILGKMGKHNVAVGYLPQGSQGIGAAATVATDMRRTFSSIYLRLLVGIGGGIPSQKNEIRLGDVVVGMPDGIHGGVVQYDLGKRTGDGFERKGFLCPPPDEWRTAVVEMKSDHEAKPNKIAGFVSQMLGAFPKLQKYSRPATNHDILFPADTKHIRDKLTCDQCDKSQIIPPRGSTGPEIFYGTIASGDTVIKDAKVRDDLSKVSGGALCFEMEAAGLSNGFPCVVIRGICDYADSHKNDLWHPYAAATAAACAKELLTYMDVVPAPKPVKAKSYFLVPRLRVKNFFGREEQLKQVTSYFKGDVERPRLLVLHALGGQGKSQIALEYCQQARKTYQGVFWVNSSSKSTLTQAIVSVGREINAAATEALGDDDAKIAFTLRTLEQWEERWLMVFDNCDDPTTFSDIEQFIPQGGRGDVLFTSRHRGLGELGRIIDIPPMPDKAGVELLLHRYTGIDVNQYLSEGSTIVRRLGGLALAIDQASAYMAYQQLPVDQLSDFLARFEAERKKVLQHTAEHFWRYMKIDDENGRGKAINAFTTWEMSFHQFLSAYNPPQLVKHFLTLAAFLGPTRVSESLFKFHRELEDPPPDWCDIFTTSCRSEDDSSSSDAEEEIDREEQITRDRTAEAQNTGPEGSKKMWVAEHFWRLIQQAHQMSLLQDIIPSPPSKEASFLLHPLIRDWLQLRLRSKERQTYTREAVDVVVSSIRTYRNRVSDATIKRSILLHMDATLLTMRDFLKDGARLGQDITNSDNADWFALFYRDQGHFNTSLNLYRTVIITRERVQGKEHPSTLTSMNNLALVLRDQGKYEAAEQLHREELEVRERVQGKEHPSTLTSMNNLALVLSDQGKYEAAEKIHREVVEVRERVLGKEHPSTLMSIGNLALVLSDQGKYEAAEQMHREVVEVRERVLGKEHPDTLTSIHNLATVLCDQGKYKDAEQIQAVVVVGMLRVFGVDHPNSQTSMSIMLDIWEHQSMDERAREHALLTLLNGVTGGTNPLEQEAR</sequence>
<proteinExistence type="predicted"/>
<protein>
    <recommendedName>
        <fullName evidence="2">NB-ARC domain-containing protein</fullName>
    </recommendedName>
</protein>
<dbReference type="InterPro" id="IPR019734">
    <property type="entry name" value="TPR_rpt"/>
</dbReference>
<dbReference type="PANTHER" id="PTHR46082">
    <property type="entry name" value="ATP/GTP-BINDING PROTEIN-RELATED"/>
    <property type="match status" value="1"/>
</dbReference>
<feature type="compositionally biased region" description="Acidic residues" evidence="1">
    <location>
        <begin position="645"/>
        <end position="657"/>
    </location>
</feature>
<feature type="region of interest" description="Disordered" evidence="1">
    <location>
        <begin position="640"/>
        <end position="676"/>
    </location>
</feature>
<dbReference type="InterPro" id="IPR053137">
    <property type="entry name" value="NLR-like"/>
</dbReference>
<organism evidence="3 4">
    <name type="scientific">Cladophialophora psammophila CBS 110553</name>
    <dbReference type="NCBI Taxonomy" id="1182543"/>
    <lineage>
        <taxon>Eukaryota</taxon>
        <taxon>Fungi</taxon>
        <taxon>Dikarya</taxon>
        <taxon>Ascomycota</taxon>
        <taxon>Pezizomycotina</taxon>
        <taxon>Eurotiomycetes</taxon>
        <taxon>Chaetothyriomycetidae</taxon>
        <taxon>Chaetothyriales</taxon>
        <taxon>Herpotrichiellaceae</taxon>
        <taxon>Cladophialophora</taxon>
    </lineage>
</organism>
<reference evidence="3 4" key="1">
    <citation type="submission" date="2013-03" db="EMBL/GenBank/DDBJ databases">
        <title>The Genome Sequence of Cladophialophora psammophila CBS 110553.</title>
        <authorList>
            <consortium name="The Broad Institute Genomics Platform"/>
            <person name="Cuomo C."/>
            <person name="de Hoog S."/>
            <person name="Gorbushina A."/>
            <person name="Walker B."/>
            <person name="Young S.K."/>
            <person name="Zeng Q."/>
            <person name="Gargeya S."/>
            <person name="Fitzgerald M."/>
            <person name="Haas B."/>
            <person name="Abouelleil A."/>
            <person name="Allen A.W."/>
            <person name="Alvarado L."/>
            <person name="Arachchi H.M."/>
            <person name="Berlin A.M."/>
            <person name="Chapman S.B."/>
            <person name="Gainer-Dewar J."/>
            <person name="Goldberg J."/>
            <person name="Griggs A."/>
            <person name="Gujja S."/>
            <person name="Hansen M."/>
            <person name="Howarth C."/>
            <person name="Imamovic A."/>
            <person name="Ireland A."/>
            <person name="Larimer J."/>
            <person name="McCowan C."/>
            <person name="Murphy C."/>
            <person name="Pearson M."/>
            <person name="Poon T.W."/>
            <person name="Priest M."/>
            <person name="Roberts A."/>
            <person name="Saif S."/>
            <person name="Shea T."/>
            <person name="Sisk P."/>
            <person name="Sykes S."/>
            <person name="Wortman J."/>
            <person name="Nusbaum C."/>
            <person name="Birren B."/>
        </authorList>
    </citation>
    <scope>NUCLEOTIDE SEQUENCE [LARGE SCALE GENOMIC DNA]</scope>
    <source>
        <strain evidence="3 4">CBS 110553</strain>
    </source>
</reference>
<dbReference type="SUPFAM" id="SSF48452">
    <property type="entry name" value="TPR-like"/>
    <property type="match status" value="2"/>
</dbReference>
<dbReference type="GeneID" id="19188045"/>
<dbReference type="InterPro" id="IPR011990">
    <property type="entry name" value="TPR-like_helical_dom_sf"/>
</dbReference>
<dbReference type="AlphaFoldDB" id="W9X8A1"/>
<name>W9X8A1_9EURO</name>
<dbReference type="Pfam" id="PF13424">
    <property type="entry name" value="TPR_12"/>
    <property type="match status" value="2"/>
</dbReference>
<dbReference type="InterPro" id="IPR027417">
    <property type="entry name" value="P-loop_NTPase"/>
</dbReference>
<dbReference type="InterPro" id="IPR002182">
    <property type="entry name" value="NB-ARC"/>
</dbReference>
<dbReference type="GO" id="GO:0009116">
    <property type="term" value="P:nucleoside metabolic process"/>
    <property type="evidence" value="ECO:0007669"/>
    <property type="project" value="InterPro"/>
</dbReference>
<evidence type="ECO:0000313" key="4">
    <source>
        <dbReference type="Proteomes" id="UP000019471"/>
    </source>
</evidence>
<dbReference type="SUPFAM" id="SSF53167">
    <property type="entry name" value="Purine and uridine phosphorylases"/>
    <property type="match status" value="1"/>
</dbReference>
<evidence type="ECO:0000256" key="1">
    <source>
        <dbReference type="SAM" id="MobiDB-lite"/>
    </source>
</evidence>
<accession>W9X8A1</accession>
<dbReference type="Proteomes" id="UP000019471">
    <property type="component" value="Unassembled WGS sequence"/>
</dbReference>
<dbReference type="SUPFAM" id="SSF52540">
    <property type="entry name" value="P-loop containing nucleoside triphosphate hydrolases"/>
    <property type="match status" value="1"/>
</dbReference>
<feature type="domain" description="NB-ARC" evidence="2">
    <location>
        <begin position="349"/>
        <end position="470"/>
    </location>
</feature>
<dbReference type="Pfam" id="PF13374">
    <property type="entry name" value="TPR_10"/>
    <property type="match status" value="1"/>
</dbReference>
<comment type="caution">
    <text evidence="3">The sequence shown here is derived from an EMBL/GenBank/DDBJ whole genome shotgun (WGS) entry which is preliminary data.</text>
</comment>
<dbReference type="EMBL" id="AMGX01000004">
    <property type="protein sequence ID" value="EXJ73555.1"/>
    <property type="molecule type" value="Genomic_DNA"/>
</dbReference>
<keyword evidence="4" id="KW-1185">Reference proteome</keyword>
<evidence type="ECO:0000313" key="3">
    <source>
        <dbReference type="EMBL" id="EXJ73555.1"/>
    </source>
</evidence>